<dbReference type="InterPro" id="IPR004658">
    <property type="entry name" value="OMP_Slp"/>
</dbReference>
<reference evidence="2 3" key="1">
    <citation type="submission" date="2016-10" db="EMBL/GenBank/DDBJ databases">
        <authorList>
            <person name="de Groot N.N."/>
        </authorList>
    </citation>
    <scope>NUCLEOTIDE SEQUENCE [LARGE SCALE GENOMIC DNA]</scope>
    <source>
        <strain evidence="2 3">ASO4-2</strain>
    </source>
</reference>
<dbReference type="RefSeq" id="WP_161946176.1">
    <property type="nucleotide sequence ID" value="NZ_FMXO01000003.1"/>
</dbReference>
<feature type="signal peptide" evidence="1">
    <location>
        <begin position="1"/>
        <end position="21"/>
    </location>
</feature>
<dbReference type="PROSITE" id="PS51257">
    <property type="entry name" value="PROKAR_LIPOPROTEIN"/>
    <property type="match status" value="1"/>
</dbReference>
<dbReference type="AlphaFoldDB" id="A0A1G6AVD1"/>
<dbReference type="OrthoDB" id="5397282at2"/>
<protein>
    <submittedName>
        <fullName evidence="2">Outer membrane lipoprotein Slp family protein</fullName>
    </submittedName>
</protein>
<proteinExistence type="predicted"/>
<dbReference type="PANTHER" id="PTHR37530:SF1">
    <property type="entry name" value="OUTER MEMBRANE PROTEIN SLP"/>
    <property type="match status" value="1"/>
</dbReference>
<sequence length="173" mass="19421">MQKFFFPLLMGTLILAGCSQAVSSSLLRMADQDLSFAQLMRHPQAHRGKVVVLGGVVVLADERENGTLLTIEQTGMGNSRPGNLEASAGRFLAFDDGSSAPSRFVHGTKVTVAGRVEGEEQRYPYLVVLEIHRWEERPEARFDPTPEEPLNFRDGYGRRMPRLFPERNYPFNP</sequence>
<organism evidence="2 3">
    <name type="scientific">Desulfonatronum thiosulfatophilum</name>
    <dbReference type="NCBI Taxonomy" id="617002"/>
    <lineage>
        <taxon>Bacteria</taxon>
        <taxon>Pseudomonadati</taxon>
        <taxon>Thermodesulfobacteriota</taxon>
        <taxon>Desulfovibrionia</taxon>
        <taxon>Desulfovibrionales</taxon>
        <taxon>Desulfonatronaceae</taxon>
        <taxon>Desulfonatronum</taxon>
    </lineage>
</organism>
<gene>
    <name evidence="2" type="ORF">SAMN05660653_00591</name>
</gene>
<dbReference type="Pfam" id="PF03843">
    <property type="entry name" value="Slp"/>
    <property type="match status" value="1"/>
</dbReference>
<name>A0A1G6AVD1_9BACT</name>
<keyword evidence="1" id="KW-0732">Signal</keyword>
<evidence type="ECO:0000313" key="3">
    <source>
        <dbReference type="Proteomes" id="UP000198771"/>
    </source>
</evidence>
<dbReference type="STRING" id="617002.SAMN05660653_00591"/>
<evidence type="ECO:0000256" key="1">
    <source>
        <dbReference type="SAM" id="SignalP"/>
    </source>
</evidence>
<accession>A0A1G6AVD1</accession>
<keyword evidence="2" id="KW-0449">Lipoprotein</keyword>
<dbReference type="EMBL" id="FMXO01000003">
    <property type="protein sequence ID" value="SDB12325.1"/>
    <property type="molecule type" value="Genomic_DNA"/>
</dbReference>
<dbReference type="Proteomes" id="UP000198771">
    <property type="component" value="Unassembled WGS sequence"/>
</dbReference>
<feature type="chain" id="PRO_5011454829" evidence="1">
    <location>
        <begin position="22"/>
        <end position="173"/>
    </location>
</feature>
<evidence type="ECO:0000313" key="2">
    <source>
        <dbReference type="EMBL" id="SDB12325.1"/>
    </source>
</evidence>
<dbReference type="PANTHER" id="PTHR37530">
    <property type="entry name" value="OUTER MEMBRANE PROTEIN SLP"/>
    <property type="match status" value="1"/>
</dbReference>
<keyword evidence="3" id="KW-1185">Reference proteome</keyword>
<dbReference type="GO" id="GO:0019867">
    <property type="term" value="C:outer membrane"/>
    <property type="evidence" value="ECO:0007669"/>
    <property type="project" value="InterPro"/>
</dbReference>